<evidence type="ECO:0000313" key="2">
    <source>
        <dbReference type="EnsemblMetazoa" id="HelroP178003"/>
    </source>
</evidence>
<dbReference type="RefSeq" id="XP_009024392.1">
    <property type="nucleotide sequence ID" value="XM_009026144.1"/>
</dbReference>
<evidence type="ECO:0000313" key="3">
    <source>
        <dbReference type="Proteomes" id="UP000015101"/>
    </source>
</evidence>
<dbReference type="EMBL" id="AMQM01006274">
    <property type="status" value="NOT_ANNOTATED_CDS"/>
    <property type="molecule type" value="Genomic_DNA"/>
</dbReference>
<reference evidence="2" key="3">
    <citation type="submission" date="2015-06" db="UniProtKB">
        <authorList>
            <consortium name="EnsemblMetazoa"/>
        </authorList>
    </citation>
    <scope>IDENTIFICATION</scope>
</reference>
<reference evidence="1 3" key="2">
    <citation type="journal article" date="2013" name="Nature">
        <title>Insights into bilaterian evolution from three spiralian genomes.</title>
        <authorList>
            <person name="Simakov O."/>
            <person name="Marletaz F."/>
            <person name="Cho S.J."/>
            <person name="Edsinger-Gonzales E."/>
            <person name="Havlak P."/>
            <person name="Hellsten U."/>
            <person name="Kuo D.H."/>
            <person name="Larsson T."/>
            <person name="Lv J."/>
            <person name="Arendt D."/>
            <person name="Savage R."/>
            <person name="Osoegawa K."/>
            <person name="de Jong P."/>
            <person name="Grimwood J."/>
            <person name="Chapman J.A."/>
            <person name="Shapiro H."/>
            <person name="Aerts A."/>
            <person name="Otillar R.P."/>
            <person name="Terry A.Y."/>
            <person name="Boore J.L."/>
            <person name="Grigoriev I.V."/>
            <person name="Lindberg D.R."/>
            <person name="Seaver E.C."/>
            <person name="Weisblat D.A."/>
            <person name="Putnam N.H."/>
            <person name="Rokhsar D.S."/>
        </authorList>
    </citation>
    <scope>NUCLEOTIDE SEQUENCE</scope>
</reference>
<dbReference type="EMBL" id="KB097336">
    <property type="protein sequence ID" value="ESN97569.1"/>
    <property type="molecule type" value="Genomic_DNA"/>
</dbReference>
<dbReference type="CTD" id="20206562"/>
<organism evidence="2 3">
    <name type="scientific">Helobdella robusta</name>
    <name type="common">Californian leech</name>
    <dbReference type="NCBI Taxonomy" id="6412"/>
    <lineage>
        <taxon>Eukaryota</taxon>
        <taxon>Metazoa</taxon>
        <taxon>Spiralia</taxon>
        <taxon>Lophotrochozoa</taxon>
        <taxon>Annelida</taxon>
        <taxon>Clitellata</taxon>
        <taxon>Hirudinea</taxon>
        <taxon>Rhynchobdellida</taxon>
        <taxon>Glossiphoniidae</taxon>
        <taxon>Helobdella</taxon>
    </lineage>
</organism>
<proteinExistence type="predicted"/>
<dbReference type="KEGG" id="hro:HELRODRAFT_178003"/>
<evidence type="ECO:0008006" key="4">
    <source>
        <dbReference type="Google" id="ProtNLM"/>
    </source>
</evidence>
<protein>
    <recommendedName>
        <fullName evidence="4">Reverse transcriptase domain-containing protein</fullName>
    </recommendedName>
</protein>
<keyword evidence="3" id="KW-1185">Reference proteome</keyword>
<reference evidence="3" key="1">
    <citation type="submission" date="2012-12" db="EMBL/GenBank/DDBJ databases">
        <authorList>
            <person name="Hellsten U."/>
            <person name="Grimwood J."/>
            <person name="Chapman J.A."/>
            <person name="Shapiro H."/>
            <person name="Aerts A."/>
            <person name="Otillar R.P."/>
            <person name="Terry A.Y."/>
            <person name="Boore J.L."/>
            <person name="Simakov O."/>
            <person name="Marletaz F."/>
            <person name="Cho S.-J."/>
            <person name="Edsinger-Gonzales E."/>
            <person name="Havlak P."/>
            <person name="Kuo D.-H."/>
            <person name="Larsson T."/>
            <person name="Lv J."/>
            <person name="Arendt D."/>
            <person name="Savage R."/>
            <person name="Osoegawa K."/>
            <person name="de Jong P."/>
            <person name="Lindberg D.R."/>
            <person name="Seaver E.C."/>
            <person name="Weisblat D.A."/>
            <person name="Putnam N.H."/>
            <person name="Grigoriev I.V."/>
            <person name="Rokhsar D.S."/>
        </authorList>
    </citation>
    <scope>NUCLEOTIDE SEQUENCE</scope>
</reference>
<dbReference type="AlphaFoldDB" id="T1FCL3"/>
<evidence type="ECO:0000313" key="1">
    <source>
        <dbReference type="EMBL" id="ESN97569.1"/>
    </source>
</evidence>
<gene>
    <name evidence="2" type="primary">20206562</name>
    <name evidence="1" type="ORF">HELRODRAFT_178003</name>
</gene>
<dbReference type="OrthoDB" id="3039367at2759"/>
<dbReference type="GeneID" id="20206562"/>
<name>T1FCL3_HELRO</name>
<dbReference type="EnsemblMetazoa" id="HelroT178003">
    <property type="protein sequence ID" value="HelroP178003"/>
    <property type="gene ID" value="HelroG178003"/>
</dbReference>
<sequence length="205" mass="23849">METPLIGIKLPKTLKHWTEANTYFQLHRTSLPNVSDINNFTTSFQSLIYNYFASNYGTLNPSFSIDDCKKYFYNILHDPFHNKFRLSNWVPTLQQPTISCNIDPPKYHEIATVIRKCKLRASPCPLDQISIIVFKKCPMLRTFLHQLIVECWSKPHKQNPQNLEIFILNCGLKQHCGYPLGSLPYTRFAEFTAINLKFAVLFSQN</sequence>
<accession>T1FCL3</accession>
<dbReference type="InParanoid" id="T1FCL3"/>
<dbReference type="Proteomes" id="UP000015101">
    <property type="component" value="Unassembled WGS sequence"/>
</dbReference>
<dbReference type="HOGENOM" id="CLU_1338869_0_0_1"/>